<dbReference type="NCBIfam" id="TIGR00254">
    <property type="entry name" value="GGDEF"/>
    <property type="match status" value="1"/>
</dbReference>
<feature type="transmembrane region" description="Helical" evidence="3">
    <location>
        <begin position="153"/>
        <end position="175"/>
    </location>
</feature>
<feature type="transmembrane region" description="Helical" evidence="3">
    <location>
        <begin position="128"/>
        <end position="147"/>
    </location>
</feature>
<dbReference type="RefSeq" id="WP_269127577.1">
    <property type="nucleotide sequence ID" value="NZ_JAPUBN010000021.1"/>
</dbReference>
<sequence length="346" mass="38982">MINKILQHYLNVDASHEQYRHLTILLASILTVTVCMIGFLGFNINTGRYPILIVAESVGVILCFASLYSLLIKKQVKLASFMFLFMVTGICFLVMMFVGNRSYSLALSVIAPIFSVFLLGFRLGSLFSLLYLIAFSWLCISHIGVWKEAAFNTISFIQMTMIYVIVFILACFYEFSRIASHRLLRESNKKLAELASTDALTGLRNRRYLEDILLNESENRFFAMVDVDDFKKVNDQYGHDEGDAVLKKIAELMSDSIGSSGVVARWGGEEFALLFSGSLEENFEDKIRAMQARIESYDFKLPRNITVSVGAGIFHPDNHKSSLLTIDSALYEAKSSGKNCLKVSYD</sequence>
<feature type="transmembrane region" description="Helical" evidence="3">
    <location>
        <begin position="78"/>
        <end position="97"/>
    </location>
</feature>
<dbReference type="CDD" id="cd01949">
    <property type="entry name" value="GGDEF"/>
    <property type="match status" value="1"/>
</dbReference>
<feature type="domain" description="GGDEF" evidence="4">
    <location>
        <begin position="218"/>
        <end position="346"/>
    </location>
</feature>
<dbReference type="InterPro" id="IPR048435">
    <property type="entry name" value="MASE6"/>
</dbReference>
<keyword evidence="3" id="KW-0472">Membrane</keyword>
<reference evidence="5" key="1">
    <citation type="submission" date="2022-12" db="EMBL/GenBank/DDBJ databases">
        <title>Marinomonas 15G1-11 sp. nov, isolated from marine algae.</title>
        <authorList>
            <person name="Butt M."/>
            <person name="Choi D.G."/>
            <person name="Kim J.M."/>
            <person name="Lee J.K."/>
            <person name="Baek J.H."/>
            <person name="Jeon C.O."/>
        </authorList>
    </citation>
    <scope>NUCLEOTIDE SEQUENCE</scope>
    <source>
        <strain evidence="5">15G1-11</strain>
    </source>
</reference>
<evidence type="ECO:0000313" key="5">
    <source>
        <dbReference type="EMBL" id="MCZ2723457.1"/>
    </source>
</evidence>
<keyword evidence="3" id="KW-0812">Transmembrane</keyword>
<dbReference type="Proteomes" id="UP001149719">
    <property type="component" value="Unassembled WGS sequence"/>
</dbReference>
<comment type="caution">
    <text evidence="5">The sequence shown here is derived from an EMBL/GenBank/DDBJ whole genome shotgun (WGS) entry which is preliminary data.</text>
</comment>
<proteinExistence type="predicted"/>
<dbReference type="InterPro" id="IPR043128">
    <property type="entry name" value="Rev_trsase/Diguanyl_cyclase"/>
</dbReference>
<dbReference type="PROSITE" id="PS50887">
    <property type="entry name" value="GGDEF"/>
    <property type="match status" value="1"/>
</dbReference>
<dbReference type="EMBL" id="JAPUBN010000021">
    <property type="protein sequence ID" value="MCZ2723457.1"/>
    <property type="molecule type" value="Genomic_DNA"/>
</dbReference>
<dbReference type="InterPro" id="IPR050469">
    <property type="entry name" value="Diguanylate_Cyclase"/>
</dbReference>
<keyword evidence="5" id="KW-0808">Transferase</keyword>
<dbReference type="SUPFAM" id="SSF55073">
    <property type="entry name" value="Nucleotide cyclase"/>
    <property type="match status" value="1"/>
</dbReference>
<protein>
    <recommendedName>
        <fullName evidence="1">diguanylate cyclase</fullName>
        <ecNumber evidence="1">2.7.7.65</ecNumber>
    </recommendedName>
</protein>
<organism evidence="5 6">
    <name type="scientific">Marinomonas phaeophyticola</name>
    <dbReference type="NCBI Taxonomy" id="3004091"/>
    <lineage>
        <taxon>Bacteria</taxon>
        <taxon>Pseudomonadati</taxon>
        <taxon>Pseudomonadota</taxon>
        <taxon>Gammaproteobacteria</taxon>
        <taxon>Oceanospirillales</taxon>
        <taxon>Oceanospirillaceae</taxon>
        <taxon>Marinomonas</taxon>
    </lineage>
</organism>
<feature type="transmembrane region" description="Helical" evidence="3">
    <location>
        <begin position="103"/>
        <end position="121"/>
    </location>
</feature>
<dbReference type="Gene3D" id="3.30.70.270">
    <property type="match status" value="1"/>
</dbReference>
<evidence type="ECO:0000313" key="6">
    <source>
        <dbReference type="Proteomes" id="UP001149719"/>
    </source>
</evidence>
<evidence type="ECO:0000259" key="4">
    <source>
        <dbReference type="PROSITE" id="PS50887"/>
    </source>
</evidence>
<feature type="transmembrane region" description="Helical" evidence="3">
    <location>
        <begin position="21"/>
        <end position="44"/>
    </location>
</feature>
<dbReference type="Pfam" id="PF00990">
    <property type="entry name" value="GGDEF"/>
    <property type="match status" value="1"/>
</dbReference>
<name>A0ABT4JYI3_9GAMM</name>
<dbReference type="InterPro" id="IPR000160">
    <property type="entry name" value="GGDEF_dom"/>
</dbReference>
<evidence type="ECO:0000256" key="2">
    <source>
        <dbReference type="ARBA" id="ARBA00034247"/>
    </source>
</evidence>
<keyword evidence="6" id="KW-1185">Reference proteome</keyword>
<keyword evidence="5" id="KW-0548">Nucleotidyltransferase</keyword>
<dbReference type="SMART" id="SM00267">
    <property type="entry name" value="GGDEF"/>
    <property type="match status" value="1"/>
</dbReference>
<comment type="catalytic activity">
    <reaction evidence="2">
        <text>2 GTP = 3',3'-c-di-GMP + 2 diphosphate</text>
        <dbReference type="Rhea" id="RHEA:24898"/>
        <dbReference type="ChEBI" id="CHEBI:33019"/>
        <dbReference type="ChEBI" id="CHEBI:37565"/>
        <dbReference type="ChEBI" id="CHEBI:58805"/>
        <dbReference type="EC" id="2.7.7.65"/>
    </reaction>
</comment>
<dbReference type="PANTHER" id="PTHR45138">
    <property type="entry name" value="REGULATORY COMPONENTS OF SENSORY TRANSDUCTION SYSTEM"/>
    <property type="match status" value="1"/>
</dbReference>
<evidence type="ECO:0000256" key="1">
    <source>
        <dbReference type="ARBA" id="ARBA00012528"/>
    </source>
</evidence>
<gene>
    <name evidence="5" type="ORF">O1D97_18030</name>
</gene>
<feature type="transmembrane region" description="Helical" evidence="3">
    <location>
        <begin position="50"/>
        <end position="71"/>
    </location>
</feature>
<keyword evidence="3" id="KW-1133">Transmembrane helix</keyword>
<evidence type="ECO:0000256" key="3">
    <source>
        <dbReference type="SAM" id="Phobius"/>
    </source>
</evidence>
<dbReference type="PANTHER" id="PTHR45138:SF9">
    <property type="entry name" value="DIGUANYLATE CYCLASE DGCM-RELATED"/>
    <property type="match status" value="1"/>
</dbReference>
<accession>A0ABT4JYI3</accession>
<dbReference type="GO" id="GO:0052621">
    <property type="term" value="F:diguanylate cyclase activity"/>
    <property type="evidence" value="ECO:0007669"/>
    <property type="project" value="UniProtKB-EC"/>
</dbReference>
<dbReference type="EC" id="2.7.7.65" evidence="1"/>
<dbReference type="InterPro" id="IPR029787">
    <property type="entry name" value="Nucleotide_cyclase"/>
</dbReference>
<dbReference type="Pfam" id="PF20966">
    <property type="entry name" value="MASE6"/>
    <property type="match status" value="1"/>
</dbReference>